<gene>
    <name evidence="3" type="ORF">KGD83_27460</name>
</gene>
<dbReference type="InterPro" id="IPR050267">
    <property type="entry name" value="Anti-sigma-factor_SerPK"/>
</dbReference>
<dbReference type="PANTHER" id="PTHR35526:SF3">
    <property type="entry name" value="ANTI-SIGMA-F FACTOR RSBW"/>
    <property type="match status" value="1"/>
</dbReference>
<dbReference type="Proteomes" id="UP000678016">
    <property type="component" value="Chromosome"/>
</dbReference>
<organism evidence="3 4">
    <name type="scientific">Nocardiopsis akebiae</name>
    <dbReference type="NCBI Taxonomy" id="2831968"/>
    <lineage>
        <taxon>Bacteria</taxon>
        <taxon>Bacillati</taxon>
        <taxon>Actinomycetota</taxon>
        <taxon>Actinomycetes</taxon>
        <taxon>Streptosporangiales</taxon>
        <taxon>Nocardiopsidaceae</taxon>
        <taxon>Nocardiopsis</taxon>
    </lineage>
</organism>
<keyword evidence="1" id="KW-0723">Serine/threonine-protein kinase</keyword>
<dbReference type="GO" id="GO:0005524">
    <property type="term" value="F:ATP binding"/>
    <property type="evidence" value="ECO:0007669"/>
    <property type="project" value="UniProtKB-KW"/>
</dbReference>
<dbReference type="RefSeq" id="WP_212641799.1">
    <property type="nucleotide sequence ID" value="NZ_CP074132.1"/>
</dbReference>
<dbReference type="CDD" id="cd16936">
    <property type="entry name" value="HATPase_RsbW-like"/>
    <property type="match status" value="1"/>
</dbReference>
<reference evidence="4" key="1">
    <citation type="submission" date="2021-05" db="EMBL/GenBank/DDBJ databases">
        <title>Direct Submission.</title>
        <authorList>
            <person name="Li K."/>
            <person name="Gao J."/>
        </authorList>
    </citation>
    <scope>NUCLEOTIDE SEQUENCE [LARGE SCALE GENOMIC DNA]</scope>
    <source>
        <strain evidence="4">HDS12</strain>
    </source>
</reference>
<sequence>MTIVPRPRAAIHTPAPPVAGRRWPSRIYPGLLAQAAWVREDLRSDLSRLEGLCPDLADTIVLCASEMFANAAAHSRSGQENGRVIRTLSMPTATTLHLGITDDGVRTENPSLPHIPHQRTASGWEEAERGRGLLLINSLAARWGTRAVVDFPFCAGLGTVVWAEFTLTPTAPAGATTAGADR</sequence>
<evidence type="ECO:0000313" key="3">
    <source>
        <dbReference type="EMBL" id="QUX28885.1"/>
    </source>
</evidence>
<keyword evidence="1" id="KW-0808">Transferase</keyword>
<dbReference type="Gene3D" id="3.30.565.10">
    <property type="entry name" value="Histidine kinase-like ATPase, C-terminal domain"/>
    <property type="match status" value="1"/>
</dbReference>
<keyword evidence="4" id="KW-1185">Reference proteome</keyword>
<keyword evidence="3" id="KW-0067">ATP-binding</keyword>
<dbReference type="SUPFAM" id="SSF55874">
    <property type="entry name" value="ATPase domain of HSP90 chaperone/DNA topoisomerase II/histidine kinase"/>
    <property type="match status" value="1"/>
</dbReference>
<dbReference type="Pfam" id="PF13581">
    <property type="entry name" value="HATPase_c_2"/>
    <property type="match status" value="1"/>
</dbReference>
<protein>
    <submittedName>
        <fullName evidence="3">ATP-binding protein</fullName>
    </submittedName>
</protein>
<evidence type="ECO:0000313" key="4">
    <source>
        <dbReference type="Proteomes" id="UP000678016"/>
    </source>
</evidence>
<proteinExistence type="predicted"/>
<dbReference type="InterPro" id="IPR003594">
    <property type="entry name" value="HATPase_dom"/>
</dbReference>
<evidence type="ECO:0000259" key="2">
    <source>
        <dbReference type="Pfam" id="PF13581"/>
    </source>
</evidence>
<keyword evidence="3" id="KW-0547">Nucleotide-binding</keyword>
<feature type="domain" description="Histidine kinase/HSP90-like ATPase" evidence="2">
    <location>
        <begin position="31"/>
        <end position="141"/>
    </location>
</feature>
<accession>A0ABX8C4Q2</accession>
<dbReference type="InterPro" id="IPR036890">
    <property type="entry name" value="HATPase_C_sf"/>
</dbReference>
<dbReference type="EMBL" id="CP074132">
    <property type="protein sequence ID" value="QUX28885.1"/>
    <property type="molecule type" value="Genomic_DNA"/>
</dbReference>
<dbReference type="PANTHER" id="PTHR35526">
    <property type="entry name" value="ANTI-SIGMA-F FACTOR RSBW-RELATED"/>
    <property type="match status" value="1"/>
</dbReference>
<name>A0ABX8C4Q2_9ACTN</name>
<evidence type="ECO:0000256" key="1">
    <source>
        <dbReference type="ARBA" id="ARBA00022527"/>
    </source>
</evidence>
<keyword evidence="1" id="KW-0418">Kinase</keyword>